<keyword evidence="8" id="KW-1185">Reference proteome</keyword>
<sequence>SATCHYGITKRGSSTEQNDEPIFILEGIRIVAKMLVTMLVLNCVGMVAPGPDIFLVLRLAVRSRSRALAAAVGITIGNIIWVTITVAGIAAILVTHPSFMVVVQGLGGLWLLYLGFKTAHAGLREWKNRNNDLRLLNEGDGEANRSIMQAVRVGLFTNLSNPKFLLILLSLFAPLVPPDPSLAVSLSIIAVMSLSTLVFFSLLAVVVSTQAIQQRLLKAGSYIDMVSGTIFAIVGATFLYEAAVQLLSAR</sequence>
<comment type="subcellular location">
    <subcellularLocation>
        <location evidence="1">Cell membrane</location>
        <topology evidence="1">Multi-pass membrane protein</topology>
    </subcellularLocation>
</comment>
<keyword evidence="2" id="KW-1003">Cell membrane</keyword>
<dbReference type="Pfam" id="PF01810">
    <property type="entry name" value="LysE"/>
    <property type="match status" value="1"/>
</dbReference>
<feature type="transmembrane region" description="Helical" evidence="6">
    <location>
        <begin position="68"/>
        <end position="93"/>
    </location>
</feature>
<dbReference type="PANTHER" id="PTHR30086">
    <property type="entry name" value="ARGININE EXPORTER PROTEIN ARGO"/>
    <property type="match status" value="1"/>
</dbReference>
<dbReference type="Proteomes" id="UP000006237">
    <property type="component" value="Unassembled WGS sequence"/>
</dbReference>
<keyword evidence="4 6" id="KW-1133">Transmembrane helix</keyword>
<keyword evidence="5 6" id="KW-0472">Membrane</keyword>
<accession>A0ABM9XP22</accession>
<feature type="transmembrane region" description="Helical" evidence="6">
    <location>
        <begin position="155"/>
        <end position="176"/>
    </location>
</feature>
<gene>
    <name evidence="7" type="ORF">HMPREF0293_1591</name>
</gene>
<protein>
    <submittedName>
        <fullName evidence="7">Translocator protein, LysE family</fullName>
    </submittedName>
</protein>
<comment type="caution">
    <text evidence="7">The sequence shown here is derived from an EMBL/GenBank/DDBJ whole genome shotgun (WGS) entry which is preliminary data.</text>
</comment>
<evidence type="ECO:0000313" key="8">
    <source>
        <dbReference type="Proteomes" id="UP000006237"/>
    </source>
</evidence>
<reference evidence="7 8" key="1">
    <citation type="submission" date="2009-01" db="EMBL/GenBank/DDBJ databases">
        <authorList>
            <person name="Qin X."/>
            <person name="Bachman B."/>
            <person name="Battles P."/>
            <person name="Bell A."/>
            <person name="Bess C."/>
            <person name="Bickham C."/>
            <person name="Chaboub L."/>
            <person name="Chen D."/>
            <person name="Coyle M."/>
            <person name="Deiros D.R."/>
            <person name="Dinh H."/>
            <person name="Forbes L."/>
            <person name="Fowler G."/>
            <person name="Francisco L."/>
            <person name="Fu Q."/>
            <person name="Gubbala S."/>
            <person name="Hale W."/>
            <person name="Han Y."/>
            <person name="Hemphill L."/>
            <person name="Highlander S.K."/>
            <person name="Hirani K."/>
            <person name="Hogues M."/>
            <person name="Jackson L."/>
            <person name="Jakkamsetti A."/>
            <person name="Javaid M."/>
            <person name="Jiang H."/>
            <person name="Korchina V."/>
            <person name="Kovar C."/>
            <person name="Lara F."/>
            <person name="Lee S."/>
            <person name="Mata R."/>
            <person name="Mathew T."/>
            <person name="Moen C."/>
            <person name="Morales K."/>
            <person name="Munidasa M."/>
            <person name="Nazareth L."/>
            <person name="Ngo R."/>
            <person name="Nguyen L."/>
            <person name="Okwuonu G."/>
            <person name="Ongeri F."/>
            <person name="Patil S."/>
            <person name="Petrosino J."/>
            <person name="Pham C."/>
            <person name="Pham P."/>
            <person name="Pu L.-L."/>
            <person name="Puazo M."/>
            <person name="Raj R."/>
            <person name="Reid J."/>
            <person name="Rouhana J."/>
            <person name="Saada N."/>
            <person name="Shang Y."/>
            <person name="Simmons D."/>
            <person name="Thornton R."/>
            <person name="Warren J."/>
            <person name="Weissenberger G."/>
            <person name="Zhang J."/>
            <person name="Zhang L."/>
            <person name="Zhou C."/>
            <person name="Zhu D."/>
            <person name="Muzny D."/>
            <person name="Worley K."/>
            <person name="Gibbs R."/>
        </authorList>
    </citation>
    <scope>NUCLEOTIDE SEQUENCE [LARGE SCALE GENOMIC DNA]</scope>
    <source>
        <strain evidence="7 8">ATCC 51866</strain>
    </source>
</reference>
<evidence type="ECO:0000313" key="7">
    <source>
        <dbReference type="EMBL" id="EEI62905.1"/>
    </source>
</evidence>
<evidence type="ECO:0000256" key="6">
    <source>
        <dbReference type="SAM" id="Phobius"/>
    </source>
</evidence>
<keyword evidence="3 6" id="KW-0812">Transmembrane</keyword>
<evidence type="ECO:0000256" key="4">
    <source>
        <dbReference type="ARBA" id="ARBA00022989"/>
    </source>
</evidence>
<feature type="transmembrane region" description="Helical" evidence="6">
    <location>
        <begin position="219"/>
        <end position="240"/>
    </location>
</feature>
<evidence type="ECO:0000256" key="2">
    <source>
        <dbReference type="ARBA" id="ARBA00022475"/>
    </source>
</evidence>
<dbReference type="PANTHER" id="PTHR30086:SF17">
    <property type="entry name" value="LYSE FAMILY TRANSLOCATOR"/>
    <property type="match status" value="1"/>
</dbReference>
<name>A0ABM9XP22_9CORY</name>
<feature type="transmembrane region" description="Helical" evidence="6">
    <location>
        <begin position="39"/>
        <end position="61"/>
    </location>
</feature>
<feature type="transmembrane region" description="Helical" evidence="6">
    <location>
        <begin position="182"/>
        <end position="207"/>
    </location>
</feature>
<evidence type="ECO:0000256" key="3">
    <source>
        <dbReference type="ARBA" id="ARBA00022692"/>
    </source>
</evidence>
<organism evidence="7 8">
    <name type="scientific">Corynebacterium glucuronolyticum ATCC 51866</name>
    <dbReference type="NCBI Taxonomy" id="548478"/>
    <lineage>
        <taxon>Bacteria</taxon>
        <taxon>Bacillati</taxon>
        <taxon>Actinomycetota</taxon>
        <taxon>Actinomycetes</taxon>
        <taxon>Mycobacteriales</taxon>
        <taxon>Corynebacteriaceae</taxon>
        <taxon>Corynebacterium</taxon>
    </lineage>
</organism>
<feature type="non-terminal residue" evidence="7">
    <location>
        <position position="1"/>
    </location>
</feature>
<evidence type="ECO:0000256" key="5">
    <source>
        <dbReference type="ARBA" id="ARBA00023136"/>
    </source>
</evidence>
<dbReference type="EMBL" id="ACHF01000037">
    <property type="protein sequence ID" value="EEI62905.1"/>
    <property type="molecule type" value="Genomic_DNA"/>
</dbReference>
<dbReference type="InterPro" id="IPR001123">
    <property type="entry name" value="LeuE-type"/>
</dbReference>
<evidence type="ECO:0000256" key="1">
    <source>
        <dbReference type="ARBA" id="ARBA00004651"/>
    </source>
</evidence>
<feature type="transmembrane region" description="Helical" evidence="6">
    <location>
        <begin position="99"/>
        <end position="116"/>
    </location>
</feature>
<proteinExistence type="predicted"/>